<dbReference type="InterPro" id="IPR036390">
    <property type="entry name" value="WH_DNA-bd_sf"/>
</dbReference>
<gene>
    <name evidence="6" type="ORF">SAMN04488543_3029</name>
</gene>
<keyword evidence="2" id="KW-0238">DNA-binding</keyword>
<keyword evidence="7" id="KW-1185">Reference proteome</keyword>
<dbReference type="PANTHER" id="PTHR43537:SF5">
    <property type="entry name" value="UXU OPERON TRANSCRIPTIONAL REGULATOR"/>
    <property type="match status" value="1"/>
</dbReference>
<feature type="region of interest" description="Disordered" evidence="4">
    <location>
        <begin position="1"/>
        <end position="27"/>
    </location>
</feature>
<evidence type="ECO:0000259" key="5">
    <source>
        <dbReference type="PROSITE" id="PS50949"/>
    </source>
</evidence>
<accession>A0A1H1XKW9</accession>
<dbReference type="Pfam" id="PF00392">
    <property type="entry name" value="GntR"/>
    <property type="match status" value="1"/>
</dbReference>
<dbReference type="RefSeq" id="WP_231930083.1">
    <property type="nucleotide sequence ID" value="NZ_LT629749.1"/>
</dbReference>
<evidence type="ECO:0000313" key="6">
    <source>
        <dbReference type="EMBL" id="SDT09897.1"/>
    </source>
</evidence>
<dbReference type="InterPro" id="IPR008920">
    <property type="entry name" value="TF_FadR/GntR_C"/>
</dbReference>
<dbReference type="InterPro" id="IPR036388">
    <property type="entry name" value="WH-like_DNA-bd_sf"/>
</dbReference>
<dbReference type="SMART" id="SM00895">
    <property type="entry name" value="FCD"/>
    <property type="match status" value="1"/>
</dbReference>
<dbReference type="PRINTS" id="PR00035">
    <property type="entry name" value="HTHGNTR"/>
</dbReference>
<dbReference type="GO" id="GO:0003700">
    <property type="term" value="F:DNA-binding transcription factor activity"/>
    <property type="evidence" value="ECO:0007669"/>
    <property type="project" value="InterPro"/>
</dbReference>
<dbReference type="SUPFAM" id="SSF46785">
    <property type="entry name" value="Winged helix' DNA-binding domain"/>
    <property type="match status" value="1"/>
</dbReference>
<keyword evidence="1" id="KW-0805">Transcription regulation</keyword>
<feature type="region of interest" description="Disordered" evidence="4">
    <location>
        <begin position="258"/>
        <end position="281"/>
    </location>
</feature>
<dbReference type="InterPro" id="IPR011711">
    <property type="entry name" value="GntR_C"/>
</dbReference>
<dbReference type="InterPro" id="IPR000524">
    <property type="entry name" value="Tscrpt_reg_HTH_GntR"/>
</dbReference>
<dbReference type="EMBL" id="LT629749">
    <property type="protein sequence ID" value="SDT09897.1"/>
    <property type="molecule type" value="Genomic_DNA"/>
</dbReference>
<dbReference type="SUPFAM" id="SSF48008">
    <property type="entry name" value="GntR ligand-binding domain-like"/>
    <property type="match status" value="1"/>
</dbReference>
<protein>
    <submittedName>
        <fullName evidence="6">Transcriptional regulator, GntR family</fullName>
    </submittedName>
</protein>
<dbReference type="Proteomes" id="UP000199092">
    <property type="component" value="Chromosome I"/>
</dbReference>
<proteinExistence type="predicted"/>
<evidence type="ECO:0000256" key="3">
    <source>
        <dbReference type="ARBA" id="ARBA00023163"/>
    </source>
</evidence>
<evidence type="ECO:0000256" key="4">
    <source>
        <dbReference type="SAM" id="MobiDB-lite"/>
    </source>
</evidence>
<feature type="compositionally biased region" description="Pro residues" evidence="4">
    <location>
        <begin position="271"/>
        <end position="281"/>
    </location>
</feature>
<sequence length="281" mass="30346">MSLDRPPTRRVPRGTLLPGREKRTRTSVTDDAITRIRHMILTGELAPGDKLPPESELAAELGLSRTSLREAVRALTLLGVIDTRQGDASYITSLGPELLLNALGLAMDLQREDTMADLVGVRRVLEPAATALAAARVTADDIAHLRGLIRPGLTEDRAREAVELDWEFHHEIALSSGNELLVALLDGLTAPTVRMRTWRGLTVPGALDRTLAEHEAIVDALEAGDPELARAAATVHVAGVEAWVRALPPGWSARAAEEVRLQSSPVHRTPPEPGPPTLEPR</sequence>
<evidence type="ECO:0000313" key="7">
    <source>
        <dbReference type="Proteomes" id="UP000199092"/>
    </source>
</evidence>
<reference evidence="6 7" key="1">
    <citation type="submission" date="2016-10" db="EMBL/GenBank/DDBJ databases">
        <authorList>
            <person name="de Groot N.N."/>
        </authorList>
    </citation>
    <scope>NUCLEOTIDE SEQUENCE [LARGE SCALE GENOMIC DNA]</scope>
    <source>
        <strain evidence="6 7">DSM 21741</strain>
    </source>
</reference>
<evidence type="ECO:0000256" key="2">
    <source>
        <dbReference type="ARBA" id="ARBA00023125"/>
    </source>
</evidence>
<dbReference type="Gene3D" id="1.20.120.530">
    <property type="entry name" value="GntR ligand-binding domain-like"/>
    <property type="match status" value="1"/>
</dbReference>
<dbReference type="SMART" id="SM00345">
    <property type="entry name" value="HTH_GNTR"/>
    <property type="match status" value="1"/>
</dbReference>
<evidence type="ECO:0000256" key="1">
    <source>
        <dbReference type="ARBA" id="ARBA00023015"/>
    </source>
</evidence>
<keyword evidence="3" id="KW-0804">Transcription</keyword>
<dbReference type="PROSITE" id="PS50949">
    <property type="entry name" value="HTH_GNTR"/>
    <property type="match status" value="1"/>
</dbReference>
<dbReference type="AlphaFoldDB" id="A0A1H1XKW9"/>
<dbReference type="CDD" id="cd07377">
    <property type="entry name" value="WHTH_GntR"/>
    <property type="match status" value="1"/>
</dbReference>
<organism evidence="6 7">
    <name type="scientific">Friedmanniella luteola</name>
    <dbReference type="NCBI Taxonomy" id="546871"/>
    <lineage>
        <taxon>Bacteria</taxon>
        <taxon>Bacillati</taxon>
        <taxon>Actinomycetota</taxon>
        <taxon>Actinomycetes</taxon>
        <taxon>Propionibacteriales</taxon>
        <taxon>Nocardioidaceae</taxon>
        <taxon>Friedmanniella</taxon>
    </lineage>
</organism>
<feature type="domain" description="HTH gntR-type" evidence="5">
    <location>
        <begin position="26"/>
        <end position="94"/>
    </location>
</feature>
<name>A0A1H1XKW9_9ACTN</name>
<dbReference type="PANTHER" id="PTHR43537">
    <property type="entry name" value="TRANSCRIPTIONAL REGULATOR, GNTR FAMILY"/>
    <property type="match status" value="1"/>
</dbReference>
<dbReference type="Gene3D" id="1.10.10.10">
    <property type="entry name" value="Winged helix-like DNA-binding domain superfamily/Winged helix DNA-binding domain"/>
    <property type="match status" value="1"/>
</dbReference>
<dbReference type="Pfam" id="PF07729">
    <property type="entry name" value="FCD"/>
    <property type="match status" value="1"/>
</dbReference>
<dbReference type="GO" id="GO:0003677">
    <property type="term" value="F:DNA binding"/>
    <property type="evidence" value="ECO:0007669"/>
    <property type="project" value="UniProtKB-KW"/>
</dbReference>
<dbReference type="STRING" id="546871.SAMN04488543_3029"/>